<comment type="similarity">
    <text evidence="6">Belongs to the ABC-4 integral membrane protein family.</text>
</comment>
<dbReference type="InterPro" id="IPR003838">
    <property type="entry name" value="ABC3_permease_C"/>
</dbReference>
<accession>A0A1R1RWM7</accession>
<dbReference type="Pfam" id="PF02687">
    <property type="entry name" value="FtsX"/>
    <property type="match status" value="1"/>
</dbReference>
<evidence type="ECO:0000313" key="11">
    <source>
        <dbReference type="Proteomes" id="UP000187367"/>
    </source>
</evidence>
<dbReference type="GO" id="GO:0022857">
    <property type="term" value="F:transmembrane transporter activity"/>
    <property type="evidence" value="ECO:0007669"/>
    <property type="project" value="TreeGrafter"/>
</dbReference>
<name>A0A1R1RWM7_9BACI</name>
<feature type="transmembrane region" description="Helical" evidence="7">
    <location>
        <begin position="354"/>
        <end position="379"/>
    </location>
</feature>
<dbReference type="Proteomes" id="UP000187367">
    <property type="component" value="Unassembled WGS sequence"/>
</dbReference>
<dbReference type="Pfam" id="PF12704">
    <property type="entry name" value="MacB_PCD"/>
    <property type="match status" value="1"/>
</dbReference>
<dbReference type="InterPro" id="IPR050250">
    <property type="entry name" value="Macrolide_Exporter_MacB"/>
</dbReference>
<keyword evidence="5 7" id="KW-0472">Membrane</keyword>
<dbReference type="OrthoDB" id="9770099at2"/>
<dbReference type="GO" id="GO:0005886">
    <property type="term" value="C:plasma membrane"/>
    <property type="evidence" value="ECO:0007669"/>
    <property type="project" value="UniProtKB-SubCell"/>
</dbReference>
<comment type="subcellular location">
    <subcellularLocation>
        <location evidence="1">Cell membrane</location>
        <topology evidence="1">Multi-pass membrane protein</topology>
    </subcellularLocation>
</comment>
<evidence type="ECO:0000256" key="5">
    <source>
        <dbReference type="ARBA" id="ARBA00023136"/>
    </source>
</evidence>
<dbReference type="EMBL" id="MTJL01000029">
    <property type="protein sequence ID" value="OMI03307.1"/>
    <property type="molecule type" value="Genomic_DNA"/>
</dbReference>
<evidence type="ECO:0000313" key="10">
    <source>
        <dbReference type="EMBL" id="OMI03307.1"/>
    </source>
</evidence>
<evidence type="ECO:0000256" key="4">
    <source>
        <dbReference type="ARBA" id="ARBA00022989"/>
    </source>
</evidence>
<feature type="transmembrane region" description="Helical" evidence="7">
    <location>
        <begin position="21"/>
        <end position="45"/>
    </location>
</feature>
<evidence type="ECO:0000256" key="2">
    <source>
        <dbReference type="ARBA" id="ARBA00022475"/>
    </source>
</evidence>
<gene>
    <name evidence="10" type="ORF">BW143_14950</name>
</gene>
<reference evidence="10 11" key="1">
    <citation type="submission" date="2017-01" db="EMBL/GenBank/DDBJ databases">
        <title>Bacillus phylogenomics.</title>
        <authorList>
            <person name="Dunlap C."/>
        </authorList>
    </citation>
    <scope>NUCLEOTIDE SEQUENCE [LARGE SCALE GENOMIC DNA]</scope>
    <source>
        <strain evidence="10 11">NRRL B-41282</strain>
    </source>
</reference>
<dbReference type="RefSeq" id="WP_076761376.1">
    <property type="nucleotide sequence ID" value="NZ_JARMMH010000001.1"/>
</dbReference>
<keyword evidence="11" id="KW-1185">Reference proteome</keyword>
<proteinExistence type="inferred from homology"/>
<dbReference type="AlphaFoldDB" id="A0A1R1RWM7"/>
<keyword evidence="4 7" id="KW-1133">Transmembrane helix</keyword>
<keyword evidence="2" id="KW-1003">Cell membrane</keyword>
<dbReference type="PANTHER" id="PTHR30572">
    <property type="entry name" value="MEMBRANE COMPONENT OF TRANSPORTER-RELATED"/>
    <property type="match status" value="1"/>
</dbReference>
<evidence type="ECO:0000256" key="6">
    <source>
        <dbReference type="ARBA" id="ARBA00038076"/>
    </source>
</evidence>
<keyword evidence="3 7" id="KW-0812">Transmembrane</keyword>
<comment type="caution">
    <text evidence="10">The sequence shown here is derived from an EMBL/GenBank/DDBJ whole genome shotgun (WGS) entry which is preliminary data.</text>
</comment>
<feature type="domain" description="ABC3 transporter permease C-terminal" evidence="8">
    <location>
        <begin position="303"/>
        <end position="432"/>
    </location>
</feature>
<protein>
    <submittedName>
        <fullName evidence="10">Macrolide ABC transporter permease</fullName>
    </submittedName>
</protein>
<evidence type="ECO:0000259" key="8">
    <source>
        <dbReference type="Pfam" id="PF02687"/>
    </source>
</evidence>
<evidence type="ECO:0000256" key="7">
    <source>
        <dbReference type="SAM" id="Phobius"/>
    </source>
</evidence>
<evidence type="ECO:0000256" key="1">
    <source>
        <dbReference type="ARBA" id="ARBA00004651"/>
    </source>
</evidence>
<evidence type="ECO:0000259" key="9">
    <source>
        <dbReference type="Pfam" id="PF12704"/>
    </source>
</evidence>
<sequence>MKFKDQLKFIRRNMKKNRLRVFMTILATTVACAFLIVLSSVGFGLQKSLTDQLMKEQVVTKIDIVGKEGQSEKPLQKKDLNEFADRDDVAAIIERTQVNVPAEAKLGGRTNQQIPYVTITDMAAEQKANIDLDRGRVAKSPNEIVVGYHFGETFWTKKEAKEYEKQLSSNAEDVKEPKGYTKDILGKTIELKVSTIDQKTGEKGKEKTYDFKVVGVTKKPSYDWATDAHVYVSDEIAKQFTGFLKTDKDDGAIQKTLSVFADSFEHVGQLTSDLEDKGFYVDSVTKKLDSINVFFMAFKIGLIFVGVIAVLISAIGIFNTMTMAVTERTQEIGIMKAIGASPNVIRKMFLMESAYIGIIGSVFGVVISYGVSFLVNKIVPPILASMTQGGGEEFNITFSYIPLSLVIIATAISAGVAMLSGLNPAVKATKTNVLTALRREL</sequence>
<dbReference type="PROSITE" id="PS51257">
    <property type="entry name" value="PROKAR_LIPOPROTEIN"/>
    <property type="match status" value="1"/>
</dbReference>
<feature type="transmembrane region" description="Helical" evidence="7">
    <location>
        <begin position="293"/>
        <end position="318"/>
    </location>
</feature>
<dbReference type="InterPro" id="IPR025857">
    <property type="entry name" value="MacB_PCD"/>
</dbReference>
<feature type="domain" description="MacB-like periplasmic core" evidence="9">
    <location>
        <begin position="22"/>
        <end position="240"/>
    </location>
</feature>
<evidence type="ECO:0000256" key="3">
    <source>
        <dbReference type="ARBA" id="ARBA00022692"/>
    </source>
</evidence>
<accession>A0A1R1QH51</accession>
<dbReference type="PANTHER" id="PTHR30572:SF4">
    <property type="entry name" value="ABC TRANSPORTER PERMEASE YTRF"/>
    <property type="match status" value="1"/>
</dbReference>
<feature type="transmembrane region" description="Helical" evidence="7">
    <location>
        <begin position="399"/>
        <end position="422"/>
    </location>
</feature>
<organism evidence="10 11">
    <name type="scientific">Bacillus swezeyi</name>
    <dbReference type="NCBI Taxonomy" id="1925020"/>
    <lineage>
        <taxon>Bacteria</taxon>
        <taxon>Bacillati</taxon>
        <taxon>Bacillota</taxon>
        <taxon>Bacilli</taxon>
        <taxon>Bacillales</taxon>
        <taxon>Bacillaceae</taxon>
        <taxon>Bacillus</taxon>
    </lineage>
</organism>